<dbReference type="KEGG" id="ful:C4N20_13710"/>
<proteinExistence type="predicted"/>
<protein>
    <submittedName>
        <fullName evidence="1">Uncharacterized protein</fullName>
    </submittedName>
</protein>
<sequence length="293" mass="32934">MRASIKIGEKIKGKHNFQGEDGKIETVIDAGDLIELSEKEIISIQLNSIKIGKDSKNNSFDNSIVNIGKEFVQSGGYATPMTLVKEEMGFAITVKGRIIPAADEMTLLGIFSNTGNVTGIIPSSTSEYKSYEDGLKAKWKFKDVFQGIEMMGAIKKDAQNWKKLDLGKSAENCNKLKEWALTYKKTENLDPPNYVGEEEEFKDYKDVKVEIVLSEVQNLTYEIPSMYIDSYSESFDIERGEGTYTFTLKEKYNRGINDVTMSVKKEYFGDKVTNGIGNLIGKIKNKNIENEDN</sequence>
<dbReference type="GeneID" id="78455878"/>
<dbReference type="RefSeq" id="WP_005977613.1">
    <property type="nucleotide sequence ID" value="NZ_CABKNW010000002.1"/>
</dbReference>
<dbReference type="AlphaFoldDB" id="A0AAX2J9Z0"/>
<reference evidence="1 2" key="1">
    <citation type="submission" date="2018-06" db="EMBL/GenBank/DDBJ databases">
        <authorList>
            <consortium name="Pathogen Informatics"/>
            <person name="Doyle S."/>
        </authorList>
    </citation>
    <scope>NUCLEOTIDE SEQUENCE [LARGE SCALE GENOMIC DNA]</scope>
    <source>
        <strain evidence="1 2">NCTC12112</strain>
    </source>
</reference>
<evidence type="ECO:0000313" key="1">
    <source>
        <dbReference type="EMBL" id="SQJ02364.1"/>
    </source>
</evidence>
<name>A0AAX2J9Z0_9FUSO</name>
<evidence type="ECO:0000313" key="2">
    <source>
        <dbReference type="Proteomes" id="UP000249008"/>
    </source>
</evidence>
<accession>A0AAX2J9Z0</accession>
<dbReference type="EMBL" id="LS483487">
    <property type="protein sequence ID" value="SQJ02364.1"/>
    <property type="molecule type" value="Genomic_DNA"/>
</dbReference>
<dbReference type="Proteomes" id="UP000249008">
    <property type="component" value="Chromosome 1"/>
</dbReference>
<gene>
    <name evidence="1" type="ORF">NCTC12112_01309</name>
</gene>
<organism evidence="1 2">
    <name type="scientific">Fusobacterium ulcerans</name>
    <dbReference type="NCBI Taxonomy" id="861"/>
    <lineage>
        <taxon>Bacteria</taxon>
        <taxon>Fusobacteriati</taxon>
        <taxon>Fusobacteriota</taxon>
        <taxon>Fusobacteriia</taxon>
        <taxon>Fusobacteriales</taxon>
        <taxon>Fusobacteriaceae</taxon>
        <taxon>Fusobacterium</taxon>
    </lineage>
</organism>